<gene>
    <name evidence="2" type="ORF">TPAR_03279</name>
</gene>
<protein>
    <submittedName>
        <fullName evidence="2">Uncharacterized protein</fullName>
    </submittedName>
</protein>
<dbReference type="Proteomes" id="UP000237481">
    <property type="component" value="Unassembled WGS sequence"/>
</dbReference>
<comment type="caution">
    <text evidence="2">The sequence shown here is derived from an EMBL/GenBank/DDBJ whole genome shotgun (WGS) entry which is preliminary data.</text>
</comment>
<evidence type="ECO:0000313" key="2">
    <source>
        <dbReference type="EMBL" id="POR36589.1"/>
    </source>
</evidence>
<evidence type="ECO:0000313" key="3">
    <source>
        <dbReference type="Proteomes" id="UP000237481"/>
    </source>
</evidence>
<dbReference type="AlphaFoldDB" id="A0A2S4L2D5"/>
<feature type="non-terminal residue" evidence="2">
    <location>
        <position position="154"/>
    </location>
</feature>
<dbReference type="EMBL" id="PKSG01000314">
    <property type="protein sequence ID" value="POR36589.1"/>
    <property type="molecule type" value="Genomic_DNA"/>
</dbReference>
<name>A0A2S4L2D5_9HYPO</name>
<feature type="compositionally biased region" description="Basic residues" evidence="1">
    <location>
        <begin position="12"/>
        <end position="28"/>
    </location>
</feature>
<proteinExistence type="predicted"/>
<organism evidence="2 3">
    <name type="scientific">Tolypocladium paradoxum</name>
    <dbReference type="NCBI Taxonomy" id="94208"/>
    <lineage>
        <taxon>Eukaryota</taxon>
        <taxon>Fungi</taxon>
        <taxon>Dikarya</taxon>
        <taxon>Ascomycota</taxon>
        <taxon>Pezizomycotina</taxon>
        <taxon>Sordariomycetes</taxon>
        <taxon>Hypocreomycetidae</taxon>
        <taxon>Hypocreales</taxon>
        <taxon>Ophiocordycipitaceae</taxon>
        <taxon>Tolypocladium</taxon>
    </lineage>
</organism>
<reference evidence="2 3" key="1">
    <citation type="submission" date="2018-01" db="EMBL/GenBank/DDBJ databases">
        <title>Harnessing the power of phylogenomics to disentangle the directionality and signatures of interkingdom host jumping in the parasitic fungal genus Tolypocladium.</title>
        <authorList>
            <person name="Quandt C.A."/>
            <person name="Patterson W."/>
            <person name="Spatafora J.W."/>
        </authorList>
    </citation>
    <scope>NUCLEOTIDE SEQUENCE [LARGE SCALE GENOMIC DNA]</scope>
    <source>
        <strain evidence="2 3">NRBC 100945</strain>
    </source>
</reference>
<evidence type="ECO:0000256" key="1">
    <source>
        <dbReference type="SAM" id="MobiDB-lite"/>
    </source>
</evidence>
<sequence>MQLRHAPSPNIRRFHEKKRRLSRPRAHRNQSTAHTHTEHHGRQTRSLHRDTCASCCLHGSLGQHRQAQALLRMQGRKVEARRVHAVLRCQRPRRRLQDARGPVQDVHARLWLQGMRWRAGPAEQTVYTIVMKYRRGSREIHDTLSFSRQSMCRA</sequence>
<feature type="region of interest" description="Disordered" evidence="1">
    <location>
        <begin position="1"/>
        <end position="46"/>
    </location>
</feature>
<accession>A0A2S4L2D5</accession>
<feature type="compositionally biased region" description="Basic and acidic residues" evidence="1">
    <location>
        <begin position="35"/>
        <end position="46"/>
    </location>
</feature>
<keyword evidence="3" id="KW-1185">Reference proteome</keyword>
<dbReference type="OrthoDB" id="10397438at2759"/>